<keyword evidence="2" id="KW-1133">Transmembrane helix</keyword>
<keyword evidence="1" id="KW-0802">TPR repeat</keyword>
<proteinExistence type="predicted"/>
<evidence type="ECO:0000256" key="2">
    <source>
        <dbReference type="SAM" id="Phobius"/>
    </source>
</evidence>
<name>A0A1F7I1C4_9BACT</name>
<sequence length="155" mass="18130">MQAKKHTIRRLWPNYLQNVFFVVTAALLTVGLFYNIAAVSQLTPFYAKVTSSDNDSVVYFFKQAKSLSDFYSLLPQIRQTFKLYENQVFAEERRRQDHIKKLEQLLQQNPNSRDILYSLSVLYKREGLRSKAAEYLQKAREIDPQAGKQQVESSK</sequence>
<protein>
    <submittedName>
        <fullName evidence="3">Uncharacterized protein</fullName>
    </submittedName>
</protein>
<dbReference type="InterPro" id="IPR019734">
    <property type="entry name" value="TPR_rpt"/>
</dbReference>
<dbReference type="Gene3D" id="1.25.40.10">
    <property type="entry name" value="Tetratricopeptide repeat domain"/>
    <property type="match status" value="1"/>
</dbReference>
<accession>A0A1F7I1C4</accession>
<evidence type="ECO:0000313" key="4">
    <source>
        <dbReference type="Proteomes" id="UP000176803"/>
    </source>
</evidence>
<dbReference type="SUPFAM" id="SSF48452">
    <property type="entry name" value="TPR-like"/>
    <property type="match status" value="1"/>
</dbReference>
<dbReference type="Proteomes" id="UP000176803">
    <property type="component" value="Unassembled WGS sequence"/>
</dbReference>
<feature type="repeat" description="TPR" evidence="1">
    <location>
        <begin position="113"/>
        <end position="146"/>
    </location>
</feature>
<keyword evidence="2" id="KW-0472">Membrane</keyword>
<dbReference type="InterPro" id="IPR011990">
    <property type="entry name" value="TPR-like_helical_dom_sf"/>
</dbReference>
<dbReference type="AlphaFoldDB" id="A0A1F7I1C4"/>
<dbReference type="PROSITE" id="PS50005">
    <property type="entry name" value="TPR"/>
    <property type="match status" value="1"/>
</dbReference>
<comment type="caution">
    <text evidence="3">The sequence shown here is derived from an EMBL/GenBank/DDBJ whole genome shotgun (WGS) entry which is preliminary data.</text>
</comment>
<keyword evidence="2" id="KW-0812">Transmembrane</keyword>
<dbReference type="EMBL" id="MGAC01000046">
    <property type="protein sequence ID" value="OGK37160.1"/>
    <property type="molecule type" value="Genomic_DNA"/>
</dbReference>
<gene>
    <name evidence="3" type="ORF">A3F03_03890</name>
</gene>
<evidence type="ECO:0000256" key="1">
    <source>
        <dbReference type="PROSITE-ProRule" id="PRU00339"/>
    </source>
</evidence>
<feature type="transmembrane region" description="Helical" evidence="2">
    <location>
        <begin position="12"/>
        <end position="34"/>
    </location>
</feature>
<evidence type="ECO:0000313" key="3">
    <source>
        <dbReference type="EMBL" id="OGK37160.1"/>
    </source>
</evidence>
<reference evidence="3 4" key="1">
    <citation type="journal article" date="2016" name="Nat. Commun.">
        <title>Thousands of microbial genomes shed light on interconnected biogeochemical processes in an aquifer system.</title>
        <authorList>
            <person name="Anantharaman K."/>
            <person name="Brown C.T."/>
            <person name="Hug L.A."/>
            <person name="Sharon I."/>
            <person name="Castelle C.J."/>
            <person name="Probst A.J."/>
            <person name="Thomas B.C."/>
            <person name="Singh A."/>
            <person name="Wilkins M.J."/>
            <person name="Karaoz U."/>
            <person name="Brodie E.L."/>
            <person name="Williams K.H."/>
            <person name="Hubbard S.S."/>
            <person name="Banfield J.F."/>
        </authorList>
    </citation>
    <scope>NUCLEOTIDE SEQUENCE [LARGE SCALE GENOMIC DNA]</scope>
</reference>
<organism evidence="3 4">
    <name type="scientific">Candidatus Roizmanbacteria bacterium RIFCSPHIGHO2_12_FULL_41_11</name>
    <dbReference type="NCBI Taxonomy" id="1802052"/>
    <lineage>
        <taxon>Bacteria</taxon>
        <taxon>Candidatus Roizmaniibacteriota</taxon>
    </lineage>
</organism>